<accession>A0A4C1SRR9</accession>
<evidence type="ECO:0000313" key="1">
    <source>
        <dbReference type="EMBL" id="GBP04606.1"/>
    </source>
</evidence>
<protein>
    <submittedName>
        <fullName evidence="1">Uncharacterized protein</fullName>
    </submittedName>
</protein>
<dbReference type="Proteomes" id="UP000299102">
    <property type="component" value="Unassembled WGS sequence"/>
</dbReference>
<gene>
    <name evidence="1" type="ORF">EVAR_3949_1</name>
</gene>
<name>A0A4C1SRR9_EUMVA</name>
<comment type="caution">
    <text evidence="1">The sequence shown here is derived from an EMBL/GenBank/DDBJ whole genome shotgun (WGS) entry which is preliminary data.</text>
</comment>
<evidence type="ECO:0000313" key="2">
    <source>
        <dbReference type="Proteomes" id="UP000299102"/>
    </source>
</evidence>
<reference evidence="1 2" key="1">
    <citation type="journal article" date="2019" name="Commun. Biol.">
        <title>The bagworm genome reveals a unique fibroin gene that provides high tensile strength.</title>
        <authorList>
            <person name="Kono N."/>
            <person name="Nakamura H."/>
            <person name="Ohtoshi R."/>
            <person name="Tomita M."/>
            <person name="Numata K."/>
            <person name="Arakawa K."/>
        </authorList>
    </citation>
    <scope>NUCLEOTIDE SEQUENCE [LARGE SCALE GENOMIC DNA]</scope>
</reference>
<proteinExistence type="predicted"/>
<sequence>MRCVSSDRLAMCLSARTSIIAEASTGNPVDARERAGQVREKRKVVETTLLMLPDVFYVITYRTRKHHGQSSVIFVNKIA</sequence>
<dbReference type="AlphaFoldDB" id="A0A4C1SRR9"/>
<organism evidence="1 2">
    <name type="scientific">Eumeta variegata</name>
    <name type="common">Bagworm moth</name>
    <name type="synonym">Eumeta japonica</name>
    <dbReference type="NCBI Taxonomy" id="151549"/>
    <lineage>
        <taxon>Eukaryota</taxon>
        <taxon>Metazoa</taxon>
        <taxon>Ecdysozoa</taxon>
        <taxon>Arthropoda</taxon>
        <taxon>Hexapoda</taxon>
        <taxon>Insecta</taxon>
        <taxon>Pterygota</taxon>
        <taxon>Neoptera</taxon>
        <taxon>Endopterygota</taxon>
        <taxon>Lepidoptera</taxon>
        <taxon>Glossata</taxon>
        <taxon>Ditrysia</taxon>
        <taxon>Tineoidea</taxon>
        <taxon>Psychidae</taxon>
        <taxon>Oiketicinae</taxon>
        <taxon>Eumeta</taxon>
    </lineage>
</organism>
<dbReference type="EMBL" id="BGZK01000014">
    <property type="protein sequence ID" value="GBP04606.1"/>
    <property type="molecule type" value="Genomic_DNA"/>
</dbReference>
<keyword evidence="2" id="KW-1185">Reference proteome</keyword>